<proteinExistence type="predicted"/>
<evidence type="ECO:0000313" key="3">
    <source>
        <dbReference type="Proteomes" id="UP000554482"/>
    </source>
</evidence>
<keyword evidence="3" id="KW-1185">Reference proteome</keyword>
<dbReference type="EMBL" id="JABWDY010035832">
    <property type="protein sequence ID" value="KAF5181700.1"/>
    <property type="molecule type" value="Genomic_DNA"/>
</dbReference>
<name>A0A7J6VBV4_THATH</name>
<feature type="region of interest" description="Disordered" evidence="1">
    <location>
        <begin position="1"/>
        <end position="46"/>
    </location>
</feature>
<gene>
    <name evidence="2" type="ORF">FRX31_028713</name>
</gene>
<comment type="caution">
    <text evidence="2">The sequence shown here is derived from an EMBL/GenBank/DDBJ whole genome shotgun (WGS) entry which is preliminary data.</text>
</comment>
<protein>
    <submittedName>
        <fullName evidence="2">Uncharacterized protein</fullName>
    </submittedName>
</protein>
<sequence>MDAACINPSEQMTNSPRYLRRQSLGQANRNRPATKSKCKGTSGLGEGKSCHLEYEDNLLAKGTVFVDALFGDSILKKLSTVVLLTTLSGDLIVLLLRVVCFG</sequence>
<evidence type="ECO:0000313" key="2">
    <source>
        <dbReference type="EMBL" id="KAF5181700.1"/>
    </source>
</evidence>
<dbReference type="AlphaFoldDB" id="A0A7J6VBV4"/>
<reference evidence="2 3" key="1">
    <citation type="submission" date="2020-06" db="EMBL/GenBank/DDBJ databases">
        <title>Transcriptomic and genomic resources for Thalictrum thalictroides and T. hernandezii: Facilitating candidate gene discovery in an emerging model plant lineage.</title>
        <authorList>
            <person name="Arias T."/>
            <person name="Riano-Pachon D.M."/>
            <person name="Di Stilio V.S."/>
        </authorList>
    </citation>
    <scope>NUCLEOTIDE SEQUENCE [LARGE SCALE GENOMIC DNA]</scope>
    <source>
        <strain evidence="3">cv. WT478/WT964</strain>
        <tissue evidence="2">Leaves</tissue>
    </source>
</reference>
<evidence type="ECO:0000256" key="1">
    <source>
        <dbReference type="SAM" id="MobiDB-lite"/>
    </source>
</evidence>
<dbReference type="Proteomes" id="UP000554482">
    <property type="component" value="Unassembled WGS sequence"/>
</dbReference>
<organism evidence="2 3">
    <name type="scientific">Thalictrum thalictroides</name>
    <name type="common">Rue-anemone</name>
    <name type="synonym">Anemone thalictroides</name>
    <dbReference type="NCBI Taxonomy" id="46969"/>
    <lineage>
        <taxon>Eukaryota</taxon>
        <taxon>Viridiplantae</taxon>
        <taxon>Streptophyta</taxon>
        <taxon>Embryophyta</taxon>
        <taxon>Tracheophyta</taxon>
        <taxon>Spermatophyta</taxon>
        <taxon>Magnoliopsida</taxon>
        <taxon>Ranunculales</taxon>
        <taxon>Ranunculaceae</taxon>
        <taxon>Thalictroideae</taxon>
        <taxon>Thalictrum</taxon>
    </lineage>
</organism>
<accession>A0A7J6VBV4</accession>